<dbReference type="AlphaFoldDB" id="A0A8K0GF72"/>
<evidence type="ECO:0000313" key="1">
    <source>
        <dbReference type="EMBL" id="KAF2902415.1"/>
    </source>
</evidence>
<protein>
    <submittedName>
        <fullName evidence="1">Uncharacterized protein</fullName>
    </submittedName>
</protein>
<organism evidence="1 2">
    <name type="scientific">Ignelater luminosus</name>
    <name type="common">Cucubano</name>
    <name type="synonym">Pyrophorus luminosus</name>
    <dbReference type="NCBI Taxonomy" id="2038154"/>
    <lineage>
        <taxon>Eukaryota</taxon>
        <taxon>Metazoa</taxon>
        <taxon>Ecdysozoa</taxon>
        <taxon>Arthropoda</taxon>
        <taxon>Hexapoda</taxon>
        <taxon>Insecta</taxon>
        <taxon>Pterygota</taxon>
        <taxon>Neoptera</taxon>
        <taxon>Endopterygota</taxon>
        <taxon>Coleoptera</taxon>
        <taxon>Polyphaga</taxon>
        <taxon>Elateriformia</taxon>
        <taxon>Elateroidea</taxon>
        <taxon>Elateridae</taxon>
        <taxon>Agrypninae</taxon>
        <taxon>Pyrophorini</taxon>
        <taxon>Ignelater</taxon>
    </lineage>
</organism>
<keyword evidence="2" id="KW-1185">Reference proteome</keyword>
<dbReference type="InterPro" id="IPR038606">
    <property type="entry name" value="To_sf"/>
</dbReference>
<dbReference type="Proteomes" id="UP000801492">
    <property type="component" value="Unassembled WGS sequence"/>
</dbReference>
<dbReference type="EMBL" id="VTPC01001308">
    <property type="protein sequence ID" value="KAF2902415.1"/>
    <property type="molecule type" value="Genomic_DNA"/>
</dbReference>
<name>A0A8K0GF72_IGNLU</name>
<reference evidence="1" key="1">
    <citation type="submission" date="2019-08" db="EMBL/GenBank/DDBJ databases">
        <title>The genome of the North American firefly Photinus pyralis.</title>
        <authorList>
            <consortium name="Photinus pyralis genome working group"/>
            <person name="Fallon T.R."/>
            <person name="Sander Lower S.E."/>
            <person name="Weng J.-K."/>
        </authorList>
    </citation>
    <scope>NUCLEOTIDE SEQUENCE</scope>
    <source>
        <strain evidence="1">TRF0915ILg1</strain>
        <tissue evidence="1">Whole body</tissue>
    </source>
</reference>
<comment type="caution">
    <text evidence="1">The sequence shown here is derived from an EMBL/GenBank/DDBJ whole genome shotgun (WGS) entry which is preliminary data.</text>
</comment>
<proteinExistence type="predicted"/>
<accession>A0A8K0GF72</accession>
<dbReference type="Pfam" id="PF06585">
    <property type="entry name" value="JHBP"/>
    <property type="match status" value="1"/>
</dbReference>
<dbReference type="Gene3D" id="3.15.10.30">
    <property type="entry name" value="Haemolymph juvenile hormone binding protein"/>
    <property type="match status" value="1"/>
</dbReference>
<sequence length="103" mass="11305">MDIDILGILLTAEGITEISTGLTNTHFTLYAEPTEVDGVTYLKLRDAKIKIDVKDAKSRFDGSVNGDKNLSYDMVEGGRPVIVTKICITLLCDLNPELVISKF</sequence>
<dbReference type="InterPro" id="IPR010562">
    <property type="entry name" value="Haemolymph_juvenile_hormone-bd"/>
</dbReference>
<evidence type="ECO:0000313" key="2">
    <source>
        <dbReference type="Proteomes" id="UP000801492"/>
    </source>
</evidence>
<gene>
    <name evidence="1" type="ORF">ILUMI_03774</name>
</gene>